<organism evidence="15 16">
    <name type="scientific">Megamonas hypermegale</name>
    <dbReference type="NCBI Taxonomy" id="158847"/>
    <lineage>
        <taxon>Bacteria</taxon>
        <taxon>Bacillati</taxon>
        <taxon>Bacillota</taxon>
        <taxon>Negativicutes</taxon>
        <taxon>Selenomonadales</taxon>
        <taxon>Selenomonadaceae</taxon>
        <taxon>Megamonas</taxon>
    </lineage>
</organism>
<feature type="binding site" evidence="12">
    <location>
        <position position="272"/>
    </location>
    <ligand>
        <name>Mg(2+)</name>
        <dbReference type="ChEBI" id="CHEBI:18420"/>
        <label>1</label>
    </ligand>
</feature>
<evidence type="ECO:0000256" key="3">
    <source>
        <dbReference type="ARBA" id="ARBA00022490"/>
    </source>
</evidence>
<dbReference type="STRING" id="1122216.GCA_000423385_01052"/>
<protein>
    <recommendedName>
        <fullName evidence="10">D-alanine--D-alanine ligase</fullName>
        <ecNumber evidence="10">6.3.2.4</ecNumber>
    </recommendedName>
    <alternativeName>
        <fullName evidence="10">D-Ala-D-Ala ligase</fullName>
    </alternativeName>
    <alternativeName>
        <fullName evidence="10">D-alanylalanine synthetase</fullName>
    </alternativeName>
</protein>
<dbReference type="InterPro" id="IPR000291">
    <property type="entry name" value="D-Ala_lig_Van_CS"/>
</dbReference>
<evidence type="ECO:0000259" key="14">
    <source>
        <dbReference type="PROSITE" id="PS50975"/>
    </source>
</evidence>
<dbReference type="SUPFAM" id="SSF56059">
    <property type="entry name" value="Glutathione synthetase ATP-binding domain-like"/>
    <property type="match status" value="1"/>
</dbReference>
<evidence type="ECO:0000256" key="10">
    <source>
        <dbReference type="HAMAP-Rule" id="MF_00047"/>
    </source>
</evidence>
<proteinExistence type="inferred from homology"/>
<evidence type="ECO:0000313" key="15">
    <source>
        <dbReference type="EMBL" id="STY70753.1"/>
    </source>
</evidence>
<name>A0A378NQT6_9FIRM</name>
<dbReference type="EMBL" id="UGPP01000001">
    <property type="protein sequence ID" value="STY70753.1"/>
    <property type="molecule type" value="Genomic_DNA"/>
</dbReference>
<dbReference type="PROSITE" id="PS00844">
    <property type="entry name" value="DALA_DALA_LIGASE_2"/>
    <property type="match status" value="1"/>
</dbReference>
<dbReference type="InterPro" id="IPR016185">
    <property type="entry name" value="PreATP-grasp_dom_sf"/>
</dbReference>
<keyword evidence="12" id="KW-0479">Metal-binding</keyword>
<keyword evidence="3 10" id="KW-0963">Cytoplasm</keyword>
<comment type="function">
    <text evidence="10">Cell wall formation.</text>
</comment>
<comment type="cofactor">
    <cofactor evidence="12">
        <name>Mg(2+)</name>
        <dbReference type="ChEBI" id="CHEBI:18420"/>
    </cofactor>
    <cofactor evidence="12">
        <name>Mn(2+)</name>
        <dbReference type="ChEBI" id="CHEBI:29035"/>
    </cofactor>
    <text evidence="12">Binds 2 magnesium or manganese ions per subunit.</text>
</comment>
<evidence type="ECO:0000256" key="2">
    <source>
        <dbReference type="ARBA" id="ARBA00010871"/>
    </source>
</evidence>
<dbReference type="PANTHER" id="PTHR23132:SF23">
    <property type="entry name" value="D-ALANINE--D-ALANINE LIGASE B"/>
    <property type="match status" value="1"/>
</dbReference>
<sequence length="311" mass="34063">MNFKKIVVLMGGPSSEAEISRLTGTAILNALQEKGYNAVGMEFVPKTLVEDIKESGCDIVFNAVHGKYGEDGRIAAVLEMIDMPYTSCSVLSSAITMDKVASKHLFRSTGISTPNCLIYRKTDADRNLVEEIANKFSMPVVVKAASQGSSIGVEIVEKKEDLQKAIDACFEYDDAILVEEFIKGRELSIPVYGNKEKKALPIIEITTNSGRYDYKSKYTKGESFHIIPAPLSEELTAKIQKLCIDACTVADCRGVVRVDVMLSEENIPYVLEINSVPGMTQTSLVPDAANHVGISFGELCEMILQMAIEEK</sequence>
<keyword evidence="4 10" id="KW-0436">Ligase</keyword>
<dbReference type="RefSeq" id="WP_115151253.1">
    <property type="nucleotide sequence ID" value="NZ_UGPP01000001.1"/>
</dbReference>
<dbReference type="PIRSF" id="PIRSF039102">
    <property type="entry name" value="Ddl/VanB"/>
    <property type="match status" value="1"/>
</dbReference>
<dbReference type="GO" id="GO:0005524">
    <property type="term" value="F:ATP binding"/>
    <property type="evidence" value="ECO:0007669"/>
    <property type="project" value="UniProtKB-UniRule"/>
</dbReference>
<keyword evidence="8 10" id="KW-0573">Peptidoglycan synthesis</keyword>
<dbReference type="PANTHER" id="PTHR23132">
    <property type="entry name" value="D-ALANINE--D-ALANINE LIGASE"/>
    <property type="match status" value="1"/>
</dbReference>
<dbReference type="GO" id="GO:0071555">
    <property type="term" value="P:cell wall organization"/>
    <property type="evidence" value="ECO:0007669"/>
    <property type="project" value="UniProtKB-KW"/>
</dbReference>
<dbReference type="GO" id="GO:0008716">
    <property type="term" value="F:D-alanine-D-alanine ligase activity"/>
    <property type="evidence" value="ECO:0007669"/>
    <property type="project" value="UniProtKB-UniRule"/>
</dbReference>
<feature type="binding site" evidence="12">
    <location>
        <position position="274"/>
    </location>
    <ligand>
        <name>Mg(2+)</name>
        <dbReference type="ChEBI" id="CHEBI:18420"/>
        <label>2</label>
    </ligand>
</feature>
<gene>
    <name evidence="15" type="primary">ddlB</name>
    <name evidence="10" type="synonym">ddl</name>
    <name evidence="15" type="ORF">NCTC10571_00895</name>
</gene>
<evidence type="ECO:0000256" key="12">
    <source>
        <dbReference type="PIRSR" id="PIRSR039102-3"/>
    </source>
</evidence>
<dbReference type="InterPro" id="IPR011095">
    <property type="entry name" value="Dala_Dala_lig_C"/>
</dbReference>
<dbReference type="PROSITE" id="PS50975">
    <property type="entry name" value="ATP_GRASP"/>
    <property type="match status" value="1"/>
</dbReference>
<feature type="active site" evidence="11">
    <location>
        <position position="283"/>
    </location>
</feature>
<dbReference type="Proteomes" id="UP000255234">
    <property type="component" value="Unassembled WGS sequence"/>
</dbReference>
<dbReference type="Gene3D" id="3.30.1490.20">
    <property type="entry name" value="ATP-grasp fold, A domain"/>
    <property type="match status" value="1"/>
</dbReference>
<keyword evidence="9 10" id="KW-0961">Cell wall biogenesis/degradation</keyword>
<evidence type="ECO:0000256" key="6">
    <source>
        <dbReference type="ARBA" id="ARBA00022840"/>
    </source>
</evidence>
<feature type="active site" evidence="11">
    <location>
        <position position="16"/>
    </location>
</feature>
<dbReference type="PROSITE" id="PS00843">
    <property type="entry name" value="DALA_DALA_LIGASE_1"/>
    <property type="match status" value="1"/>
</dbReference>
<dbReference type="GO" id="GO:0046872">
    <property type="term" value="F:metal ion binding"/>
    <property type="evidence" value="ECO:0007669"/>
    <property type="project" value="UniProtKB-KW"/>
</dbReference>
<comment type="pathway">
    <text evidence="10">Cell wall biogenesis; peptidoglycan biosynthesis.</text>
</comment>
<keyword evidence="12" id="KW-0460">Magnesium</keyword>
<dbReference type="AlphaFoldDB" id="A0A378NQT6"/>
<evidence type="ECO:0000256" key="11">
    <source>
        <dbReference type="PIRSR" id="PIRSR039102-1"/>
    </source>
</evidence>
<feature type="binding site" evidence="12">
    <location>
        <position position="259"/>
    </location>
    <ligand>
        <name>Mg(2+)</name>
        <dbReference type="ChEBI" id="CHEBI:18420"/>
        <label>1</label>
    </ligand>
</feature>
<evidence type="ECO:0000256" key="4">
    <source>
        <dbReference type="ARBA" id="ARBA00022598"/>
    </source>
</evidence>
<evidence type="ECO:0000313" key="16">
    <source>
        <dbReference type="Proteomes" id="UP000255234"/>
    </source>
</evidence>
<dbReference type="InterPro" id="IPR013815">
    <property type="entry name" value="ATP_grasp_subdomain_1"/>
</dbReference>
<dbReference type="UniPathway" id="UPA00219"/>
<evidence type="ECO:0000256" key="9">
    <source>
        <dbReference type="ARBA" id="ARBA00023316"/>
    </source>
</evidence>
<comment type="catalytic activity">
    <reaction evidence="10">
        <text>2 D-alanine + ATP = D-alanyl-D-alanine + ADP + phosphate + H(+)</text>
        <dbReference type="Rhea" id="RHEA:11224"/>
        <dbReference type="ChEBI" id="CHEBI:15378"/>
        <dbReference type="ChEBI" id="CHEBI:30616"/>
        <dbReference type="ChEBI" id="CHEBI:43474"/>
        <dbReference type="ChEBI" id="CHEBI:57416"/>
        <dbReference type="ChEBI" id="CHEBI:57822"/>
        <dbReference type="ChEBI" id="CHEBI:456216"/>
        <dbReference type="EC" id="6.3.2.4"/>
    </reaction>
</comment>
<dbReference type="SMART" id="SM01209">
    <property type="entry name" value="GARS_A"/>
    <property type="match status" value="1"/>
</dbReference>
<dbReference type="SUPFAM" id="SSF52440">
    <property type="entry name" value="PreATP-grasp domain"/>
    <property type="match status" value="1"/>
</dbReference>
<dbReference type="Gene3D" id="3.30.470.20">
    <property type="entry name" value="ATP-grasp fold, B domain"/>
    <property type="match status" value="1"/>
</dbReference>
<dbReference type="HAMAP" id="MF_00047">
    <property type="entry name" value="Dala_Dala_lig"/>
    <property type="match status" value="1"/>
</dbReference>
<feature type="binding site" evidence="12">
    <location>
        <position position="272"/>
    </location>
    <ligand>
        <name>Mg(2+)</name>
        <dbReference type="ChEBI" id="CHEBI:18420"/>
        <label>2</label>
    </ligand>
</feature>
<dbReference type="GO" id="GO:0005737">
    <property type="term" value="C:cytoplasm"/>
    <property type="evidence" value="ECO:0007669"/>
    <property type="project" value="UniProtKB-SubCell"/>
</dbReference>
<evidence type="ECO:0000256" key="13">
    <source>
        <dbReference type="PROSITE-ProRule" id="PRU00409"/>
    </source>
</evidence>
<keyword evidence="12" id="KW-0464">Manganese</keyword>
<accession>A0A378NQT6</accession>
<evidence type="ECO:0000256" key="8">
    <source>
        <dbReference type="ARBA" id="ARBA00022984"/>
    </source>
</evidence>
<evidence type="ECO:0000256" key="1">
    <source>
        <dbReference type="ARBA" id="ARBA00004496"/>
    </source>
</evidence>
<dbReference type="InterPro" id="IPR011127">
    <property type="entry name" value="Dala_Dala_lig_N"/>
</dbReference>
<dbReference type="NCBIfam" id="TIGR01205">
    <property type="entry name" value="D_ala_D_alaTIGR"/>
    <property type="match status" value="1"/>
</dbReference>
<feature type="domain" description="ATP-grasp" evidence="14">
    <location>
        <begin position="103"/>
        <end position="305"/>
    </location>
</feature>
<dbReference type="Pfam" id="PF07478">
    <property type="entry name" value="Dala_Dala_lig_C"/>
    <property type="match status" value="1"/>
</dbReference>
<comment type="similarity">
    <text evidence="2 10">Belongs to the D-alanine--D-alanine ligase family.</text>
</comment>
<dbReference type="NCBIfam" id="NF002378">
    <property type="entry name" value="PRK01372.1"/>
    <property type="match status" value="1"/>
</dbReference>
<dbReference type="EC" id="6.3.2.4" evidence="10"/>
<keyword evidence="7 10" id="KW-0133">Cell shape</keyword>
<dbReference type="InterPro" id="IPR005905">
    <property type="entry name" value="D_ala_D_ala"/>
</dbReference>
<dbReference type="GO" id="GO:0009252">
    <property type="term" value="P:peptidoglycan biosynthetic process"/>
    <property type="evidence" value="ECO:0007669"/>
    <property type="project" value="UniProtKB-UniRule"/>
</dbReference>
<dbReference type="GO" id="GO:0008360">
    <property type="term" value="P:regulation of cell shape"/>
    <property type="evidence" value="ECO:0007669"/>
    <property type="project" value="UniProtKB-KW"/>
</dbReference>
<keyword evidence="6 13" id="KW-0067">ATP-binding</keyword>
<dbReference type="Gene3D" id="3.40.50.20">
    <property type="match status" value="1"/>
</dbReference>
<dbReference type="InterPro" id="IPR011761">
    <property type="entry name" value="ATP-grasp"/>
</dbReference>
<keyword evidence="5 13" id="KW-0547">Nucleotide-binding</keyword>
<reference evidence="15 16" key="1">
    <citation type="submission" date="2018-06" db="EMBL/GenBank/DDBJ databases">
        <authorList>
            <consortium name="Pathogen Informatics"/>
            <person name="Doyle S."/>
        </authorList>
    </citation>
    <scope>NUCLEOTIDE SEQUENCE [LARGE SCALE GENOMIC DNA]</scope>
    <source>
        <strain evidence="15 16">NCTC10571</strain>
    </source>
</reference>
<dbReference type="Pfam" id="PF01820">
    <property type="entry name" value="Dala_Dala_lig_N"/>
    <property type="match status" value="1"/>
</dbReference>
<evidence type="ECO:0000256" key="5">
    <source>
        <dbReference type="ARBA" id="ARBA00022741"/>
    </source>
</evidence>
<evidence type="ECO:0000256" key="7">
    <source>
        <dbReference type="ARBA" id="ARBA00022960"/>
    </source>
</evidence>
<comment type="subcellular location">
    <subcellularLocation>
        <location evidence="1 10">Cytoplasm</location>
    </subcellularLocation>
</comment>
<feature type="active site" evidence="11">
    <location>
        <position position="149"/>
    </location>
</feature>